<feature type="transmembrane region" description="Helical" evidence="1">
    <location>
        <begin position="7"/>
        <end position="26"/>
    </location>
</feature>
<dbReference type="Proteomes" id="UP000838324">
    <property type="component" value="Unassembled WGS sequence"/>
</dbReference>
<feature type="transmembrane region" description="Helical" evidence="1">
    <location>
        <begin position="141"/>
        <end position="162"/>
    </location>
</feature>
<evidence type="ECO:0000256" key="1">
    <source>
        <dbReference type="SAM" id="Phobius"/>
    </source>
</evidence>
<dbReference type="EMBL" id="CAKMMG010000012">
    <property type="protein sequence ID" value="CAH1222852.1"/>
    <property type="molecule type" value="Genomic_DNA"/>
</dbReference>
<feature type="transmembrane region" description="Helical" evidence="1">
    <location>
        <begin position="63"/>
        <end position="81"/>
    </location>
</feature>
<name>A0ABM9CUB3_9BACL</name>
<dbReference type="InterPro" id="IPR014719">
    <property type="entry name" value="Ribosomal_bL12_C/ClpS-like"/>
</dbReference>
<organism evidence="2 3">
    <name type="scientific">Paenibacillus auburnensis</name>
    <dbReference type="NCBI Taxonomy" id="2905649"/>
    <lineage>
        <taxon>Bacteria</taxon>
        <taxon>Bacillati</taxon>
        <taxon>Bacillota</taxon>
        <taxon>Bacilli</taxon>
        <taxon>Bacillales</taxon>
        <taxon>Paenibacillaceae</taxon>
        <taxon>Paenibacillus</taxon>
    </lineage>
</organism>
<comment type="caution">
    <text evidence="2">The sequence shown here is derived from an EMBL/GenBank/DDBJ whole genome shotgun (WGS) entry which is preliminary data.</text>
</comment>
<feature type="transmembrane region" description="Helical" evidence="1">
    <location>
        <begin position="32"/>
        <end position="54"/>
    </location>
</feature>
<evidence type="ECO:0000313" key="3">
    <source>
        <dbReference type="Proteomes" id="UP000838324"/>
    </source>
</evidence>
<keyword evidence="1" id="KW-0472">Membrane</keyword>
<gene>
    <name evidence="2" type="ORF">PAECIP111892_05222</name>
</gene>
<dbReference type="Gene3D" id="3.30.1390.10">
    <property type="match status" value="1"/>
</dbReference>
<keyword evidence="3" id="KW-1185">Reference proteome</keyword>
<evidence type="ECO:0008006" key="4">
    <source>
        <dbReference type="Google" id="ProtNLM"/>
    </source>
</evidence>
<reference evidence="2" key="1">
    <citation type="submission" date="2022-01" db="EMBL/GenBank/DDBJ databases">
        <authorList>
            <person name="Criscuolo A."/>
        </authorList>
    </citation>
    <scope>NUCLEOTIDE SEQUENCE</scope>
    <source>
        <strain evidence="2">CIP111892</strain>
    </source>
</reference>
<accession>A0ABM9CUB3</accession>
<evidence type="ECO:0000313" key="2">
    <source>
        <dbReference type="EMBL" id="CAH1222852.1"/>
    </source>
</evidence>
<sequence>MKKNIRVLVIVFLFTVVMVMLFGWVLPAVLQFYLHNMYIKGITLLLIFGIVVLAKRFTWNHNIVYVIAVFTLFSMMIDTSGNPITNKPLEWIVSPIGKLQVMQDVNNYAPGEYAITDNIAILKPGGELLTLSTVWLYLYRFVQYLVLYSIAGTLLGVFIRMLPQQRIPVIQTAADEPLTQEQEQKAAAEMKRRVETVHTRAIPPEDILDSVRQLKKNGKLIPAIKLVRQHSDMSLGEAKQYVENL</sequence>
<proteinExistence type="predicted"/>
<keyword evidence="1" id="KW-1133">Transmembrane helix</keyword>
<dbReference type="RefSeq" id="WP_236337107.1">
    <property type="nucleotide sequence ID" value="NZ_CAKMMG010000012.1"/>
</dbReference>
<keyword evidence="1" id="KW-0812">Transmembrane</keyword>
<protein>
    <recommendedName>
        <fullName evidence="4">Ribosomal protein L7/L12 C-terminal domain-containing protein</fullName>
    </recommendedName>
</protein>